<proteinExistence type="predicted"/>
<feature type="compositionally biased region" description="Polar residues" evidence="1">
    <location>
        <begin position="98"/>
        <end position="111"/>
    </location>
</feature>
<dbReference type="EMBL" id="BART01030470">
    <property type="protein sequence ID" value="GAH17373.1"/>
    <property type="molecule type" value="Genomic_DNA"/>
</dbReference>
<evidence type="ECO:0000313" key="2">
    <source>
        <dbReference type="EMBL" id="GAH17373.1"/>
    </source>
</evidence>
<evidence type="ECO:0000256" key="1">
    <source>
        <dbReference type="SAM" id="MobiDB-lite"/>
    </source>
</evidence>
<protein>
    <submittedName>
        <fullName evidence="2">Uncharacterized protein</fullName>
    </submittedName>
</protein>
<organism evidence="2">
    <name type="scientific">marine sediment metagenome</name>
    <dbReference type="NCBI Taxonomy" id="412755"/>
    <lineage>
        <taxon>unclassified sequences</taxon>
        <taxon>metagenomes</taxon>
        <taxon>ecological metagenomes</taxon>
    </lineage>
</organism>
<sequence length="135" mass="14934">TLANDEVFMNELERMSKTFESKLATLRAAHELAQQQLIADAQIRNMVPLDFSNLMKKAAERSHSEIETRNVIKESAHCSFIPGVVRSISDGTGMENLSLDSSSKQSINRQGSDYHDAVSMTQSATSSHSSSYHQS</sequence>
<feature type="compositionally biased region" description="Low complexity" evidence="1">
    <location>
        <begin position="119"/>
        <end position="135"/>
    </location>
</feature>
<reference evidence="2" key="1">
    <citation type="journal article" date="2014" name="Front. Microbiol.">
        <title>High frequency of phylogenetically diverse reductive dehalogenase-homologous genes in deep subseafloor sedimentary metagenomes.</title>
        <authorList>
            <person name="Kawai M."/>
            <person name="Futagami T."/>
            <person name="Toyoda A."/>
            <person name="Takaki Y."/>
            <person name="Nishi S."/>
            <person name="Hori S."/>
            <person name="Arai W."/>
            <person name="Tsubouchi T."/>
            <person name="Morono Y."/>
            <person name="Uchiyama I."/>
            <person name="Ito T."/>
            <person name="Fujiyama A."/>
            <person name="Inagaki F."/>
            <person name="Takami H."/>
        </authorList>
    </citation>
    <scope>NUCLEOTIDE SEQUENCE</scope>
    <source>
        <strain evidence="2">Expedition CK06-06</strain>
    </source>
</reference>
<accession>X1F9A9</accession>
<feature type="region of interest" description="Disordered" evidence="1">
    <location>
        <begin position="96"/>
        <end position="135"/>
    </location>
</feature>
<comment type="caution">
    <text evidence="2">The sequence shown here is derived from an EMBL/GenBank/DDBJ whole genome shotgun (WGS) entry which is preliminary data.</text>
</comment>
<dbReference type="AlphaFoldDB" id="X1F9A9"/>
<feature type="non-terminal residue" evidence="2">
    <location>
        <position position="1"/>
    </location>
</feature>
<name>X1F9A9_9ZZZZ</name>
<gene>
    <name evidence="2" type="ORF">S01H4_53200</name>
</gene>